<evidence type="ECO:0000256" key="6">
    <source>
        <dbReference type="RuleBase" id="RU363053"/>
    </source>
</evidence>
<comment type="similarity">
    <text evidence="2 6">Belongs to the peroxisomal membrane protein PXMP2/4 family.</text>
</comment>
<feature type="transmembrane region" description="Helical" evidence="6">
    <location>
        <begin position="121"/>
        <end position="141"/>
    </location>
</feature>
<feature type="compositionally biased region" description="Basic and acidic residues" evidence="7">
    <location>
        <begin position="250"/>
        <end position="275"/>
    </location>
</feature>
<dbReference type="PANTHER" id="PTHR11266:SF80">
    <property type="entry name" value="PEROXISOMAL MEMBRANE PROTEIN 2"/>
    <property type="match status" value="1"/>
</dbReference>
<dbReference type="Proteomes" id="UP000326340">
    <property type="component" value="Unassembled WGS sequence"/>
</dbReference>
<evidence type="ECO:0000256" key="3">
    <source>
        <dbReference type="ARBA" id="ARBA00022692"/>
    </source>
</evidence>
<feature type="transmembrane region" description="Helical" evidence="6">
    <location>
        <begin position="161"/>
        <end position="179"/>
    </location>
</feature>
<dbReference type="PANTHER" id="PTHR11266">
    <property type="entry name" value="PEROXISOMAL MEMBRANE PROTEIN 2, PXMP2 MPV17"/>
    <property type="match status" value="1"/>
</dbReference>
<comment type="caution">
    <text evidence="8">The sequence shown here is derived from an EMBL/GenBank/DDBJ whole genome shotgun (WGS) entry which is preliminary data.</text>
</comment>
<sequence length="275" mass="30458">MPSILATAVQSSLLKGTANFTAQIVNQHRLPGGGPPLDVRRVLEFATFGFIQGHINYWWQHFLEDRFPNSAAAAAAAAAGGRRGREASIVEPRVEKPEKPEGPPPKNYFNVARKILVDQTIGLFMMNSAFLIITSALRLGFSPLVYQIWSERIFDLIKAAWKFWPLVALFNFALVPVGYRALVGITPQPEVTAGGAFVTVHEYVSVAVLWLMGMRETLLDVLGKNERNSSKWADWRKKPSAKVAATMTKAESEEYSRVLEGSHGEDNDKTRGTDT</sequence>
<evidence type="ECO:0000256" key="2">
    <source>
        <dbReference type="ARBA" id="ARBA00006824"/>
    </source>
</evidence>
<protein>
    <submittedName>
        <fullName evidence="8">Protein SYM1</fullName>
    </submittedName>
</protein>
<comment type="subcellular location">
    <subcellularLocation>
        <location evidence="1">Membrane</location>
        <topology evidence="1">Multi-pass membrane protein</topology>
    </subcellularLocation>
</comment>
<keyword evidence="4 6" id="KW-1133">Transmembrane helix</keyword>
<gene>
    <name evidence="8" type="primary">SYM1-1</name>
    <name evidence="8" type="ORF">CSHISOI_02091</name>
</gene>
<evidence type="ECO:0000256" key="7">
    <source>
        <dbReference type="SAM" id="MobiDB-lite"/>
    </source>
</evidence>
<dbReference type="Pfam" id="PF04117">
    <property type="entry name" value="Mpv17_PMP22"/>
    <property type="match status" value="1"/>
</dbReference>
<dbReference type="GO" id="GO:0005778">
    <property type="term" value="C:peroxisomal membrane"/>
    <property type="evidence" value="ECO:0007669"/>
    <property type="project" value="TreeGrafter"/>
</dbReference>
<feature type="region of interest" description="Disordered" evidence="7">
    <location>
        <begin position="84"/>
        <end position="104"/>
    </location>
</feature>
<keyword evidence="9" id="KW-1185">Reference proteome</keyword>
<evidence type="ECO:0000313" key="8">
    <source>
        <dbReference type="EMBL" id="TQN73389.1"/>
    </source>
</evidence>
<evidence type="ECO:0000256" key="4">
    <source>
        <dbReference type="ARBA" id="ARBA00022989"/>
    </source>
</evidence>
<organism evidence="8 9">
    <name type="scientific">Colletotrichum shisoi</name>
    <dbReference type="NCBI Taxonomy" id="2078593"/>
    <lineage>
        <taxon>Eukaryota</taxon>
        <taxon>Fungi</taxon>
        <taxon>Dikarya</taxon>
        <taxon>Ascomycota</taxon>
        <taxon>Pezizomycotina</taxon>
        <taxon>Sordariomycetes</taxon>
        <taxon>Hypocreomycetidae</taxon>
        <taxon>Glomerellales</taxon>
        <taxon>Glomerellaceae</taxon>
        <taxon>Colletotrichum</taxon>
        <taxon>Colletotrichum destructivum species complex</taxon>
    </lineage>
</organism>
<feature type="transmembrane region" description="Helical" evidence="6">
    <location>
        <begin position="191"/>
        <end position="212"/>
    </location>
</feature>
<evidence type="ECO:0000313" key="9">
    <source>
        <dbReference type="Proteomes" id="UP000326340"/>
    </source>
</evidence>
<name>A0A5Q4C3F8_9PEZI</name>
<dbReference type="AlphaFoldDB" id="A0A5Q4C3F8"/>
<evidence type="ECO:0000256" key="1">
    <source>
        <dbReference type="ARBA" id="ARBA00004141"/>
    </source>
</evidence>
<keyword evidence="5 6" id="KW-0472">Membrane</keyword>
<reference evidence="8 9" key="1">
    <citation type="journal article" date="2019" name="Sci. Rep.">
        <title>Colletotrichum shisoi sp. nov., an anthracnose pathogen of Perilla frutescens in Japan: molecular phylogenetic, morphological and genomic evidence.</title>
        <authorList>
            <person name="Gan P."/>
            <person name="Tsushima A."/>
            <person name="Hiroyama R."/>
            <person name="Narusaka M."/>
            <person name="Takano Y."/>
            <person name="Narusaka Y."/>
            <person name="Kawaradani M."/>
            <person name="Damm U."/>
            <person name="Shirasu K."/>
        </authorList>
    </citation>
    <scope>NUCLEOTIDE SEQUENCE [LARGE SCALE GENOMIC DNA]</scope>
    <source>
        <strain evidence="8 9">PG-2018a</strain>
    </source>
</reference>
<proteinExistence type="inferred from homology"/>
<accession>A0A5Q4C3F8</accession>
<dbReference type="OrthoDB" id="10267969at2759"/>
<feature type="region of interest" description="Disordered" evidence="7">
    <location>
        <begin position="247"/>
        <end position="275"/>
    </location>
</feature>
<keyword evidence="3 6" id="KW-0812">Transmembrane</keyword>
<dbReference type="InterPro" id="IPR007248">
    <property type="entry name" value="Mpv17_PMP22"/>
</dbReference>
<dbReference type="EMBL" id="PUHP01000099">
    <property type="protein sequence ID" value="TQN73389.1"/>
    <property type="molecule type" value="Genomic_DNA"/>
</dbReference>
<evidence type="ECO:0000256" key="5">
    <source>
        <dbReference type="ARBA" id="ARBA00023136"/>
    </source>
</evidence>
<feature type="compositionally biased region" description="Basic and acidic residues" evidence="7">
    <location>
        <begin position="84"/>
        <end position="101"/>
    </location>
</feature>